<feature type="compositionally biased region" description="Basic and acidic residues" evidence="1">
    <location>
        <begin position="239"/>
        <end position="261"/>
    </location>
</feature>
<dbReference type="EMBL" id="KQ964245">
    <property type="protein sequence ID" value="KXJ97129.1"/>
    <property type="molecule type" value="Genomic_DNA"/>
</dbReference>
<proteinExistence type="predicted"/>
<dbReference type="InParanoid" id="A0A136JJ16"/>
<name>A0A136JJ16_9PEZI</name>
<dbReference type="OrthoDB" id="3946796at2759"/>
<feature type="compositionally biased region" description="Low complexity" evidence="1">
    <location>
        <begin position="169"/>
        <end position="179"/>
    </location>
</feature>
<organism evidence="2 3">
    <name type="scientific">Microdochium bolleyi</name>
    <dbReference type="NCBI Taxonomy" id="196109"/>
    <lineage>
        <taxon>Eukaryota</taxon>
        <taxon>Fungi</taxon>
        <taxon>Dikarya</taxon>
        <taxon>Ascomycota</taxon>
        <taxon>Pezizomycotina</taxon>
        <taxon>Sordariomycetes</taxon>
        <taxon>Xylariomycetidae</taxon>
        <taxon>Xylariales</taxon>
        <taxon>Microdochiaceae</taxon>
        <taxon>Microdochium</taxon>
    </lineage>
</organism>
<evidence type="ECO:0000313" key="2">
    <source>
        <dbReference type="EMBL" id="KXJ97129.1"/>
    </source>
</evidence>
<feature type="region of interest" description="Disordered" evidence="1">
    <location>
        <begin position="1"/>
        <end position="45"/>
    </location>
</feature>
<feature type="region of interest" description="Disordered" evidence="1">
    <location>
        <begin position="215"/>
        <end position="397"/>
    </location>
</feature>
<dbReference type="STRING" id="196109.A0A136JJ16"/>
<accession>A0A136JJ16</accession>
<evidence type="ECO:0008006" key="4">
    <source>
        <dbReference type="Google" id="ProtNLM"/>
    </source>
</evidence>
<protein>
    <recommendedName>
        <fullName evidence="4">TPX2 C-terminal domain-containing protein</fullName>
    </recommendedName>
</protein>
<dbReference type="AlphaFoldDB" id="A0A136JJ16"/>
<evidence type="ECO:0000313" key="3">
    <source>
        <dbReference type="Proteomes" id="UP000070501"/>
    </source>
</evidence>
<feature type="region of interest" description="Disordered" evidence="1">
    <location>
        <begin position="151"/>
        <end position="180"/>
    </location>
</feature>
<dbReference type="Proteomes" id="UP000070501">
    <property type="component" value="Unassembled WGS sequence"/>
</dbReference>
<feature type="region of interest" description="Disordered" evidence="1">
    <location>
        <begin position="82"/>
        <end position="122"/>
    </location>
</feature>
<evidence type="ECO:0000256" key="1">
    <source>
        <dbReference type="SAM" id="MobiDB-lite"/>
    </source>
</evidence>
<gene>
    <name evidence="2" type="ORF">Micbo1qcDRAFT_155910</name>
</gene>
<reference evidence="3" key="1">
    <citation type="submission" date="2016-02" db="EMBL/GenBank/DDBJ databases">
        <title>Draft genome sequence of Microdochium bolleyi, a fungal endophyte of beachgrass.</title>
        <authorList>
            <consortium name="DOE Joint Genome Institute"/>
            <person name="David A.S."/>
            <person name="May G."/>
            <person name="Haridas S."/>
            <person name="Lim J."/>
            <person name="Wang M."/>
            <person name="Labutti K."/>
            <person name="Lipzen A."/>
            <person name="Barry K."/>
            <person name="Grigoriev I.V."/>
        </authorList>
    </citation>
    <scope>NUCLEOTIDE SEQUENCE [LARGE SCALE GENOMIC DNA]</scope>
    <source>
        <strain evidence="3">J235TASD1</strain>
    </source>
</reference>
<feature type="compositionally biased region" description="Basic and acidic residues" evidence="1">
    <location>
        <begin position="370"/>
        <end position="397"/>
    </location>
</feature>
<sequence>MAVSEREDMSQTMSLKQQSSRPAPPRFIITVSDTEESPVQDSHVKALDGEHVARIEDSFEAIDKLEDQLEAFDEAAHFKRVTIVEPPSSKPANPAPSTPSARPNISQKQGSASVRVKPVSRAGQPILRKSLSMVFDSPKVKREEKPLLQVASKVSPARAPSLLPPKPPVKSSKPLTVPSFELPGEATARRLKEQREARAAAQLAEEEASKAIAQGATLRRSKSARLTSLPTFELPGEAISRRKREERARQLKAQEEEDRRRREFKARPIGTACAPGSFPRETMASRARQQTKAATSENDSSRSTTTSNSKRSSLGVHMLSREPLEPTSNQGTPRGRALSGDTRPSVRAVSHASSAGSTGQSSSISTEDIQQQRRKGEGIFRRDSSFAKNREVEKREREEAARAARAEAAERSRLQSREWALKQARKRATIGSLRDLQS</sequence>
<feature type="compositionally biased region" description="Polar residues" evidence="1">
    <location>
        <begin position="10"/>
        <end position="21"/>
    </location>
</feature>
<feature type="compositionally biased region" description="Low complexity" evidence="1">
    <location>
        <begin position="295"/>
        <end position="313"/>
    </location>
</feature>
<feature type="compositionally biased region" description="Low complexity" evidence="1">
    <location>
        <begin position="350"/>
        <end position="366"/>
    </location>
</feature>
<keyword evidence="3" id="KW-1185">Reference proteome</keyword>